<dbReference type="InterPro" id="IPR052529">
    <property type="entry name" value="Bact_Transport_Assoc"/>
</dbReference>
<keyword evidence="1" id="KW-1133">Transmembrane helix</keyword>
<accession>A0A223SCW8</accession>
<feature type="transmembrane region" description="Helical" evidence="1">
    <location>
        <begin position="345"/>
        <end position="363"/>
    </location>
</feature>
<dbReference type="PANTHER" id="PTHR30590:SF2">
    <property type="entry name" value="INNER MEMBRANE PROTEIN"/>
    <property type="match status" value="1"/>
</dbReference>
<name>A0A223SCW8_9ACTN</name>
<dbReference type="EMBL" id="CP022753">
    <property type="protein sequence ID" value="ASU86004.1"/>
    <property type="molecule type" value="Genomic_DNA"/>
</dbReference>
<protein>
    <submittedName>
        <fullName evidence="3">DUF418 domain-containing protein</fullName>
    </submittedName>
</protein>
<keyword evidence="4" id="KW-1185">Reference proteome</keyword>
<evidence type="ECO:0000259" key="2">
    <source>
        <dbReference type="Pfam" id="PF04235"/>
    </source>
</evidence>
<dbReference type="AlphaFoldDB" id="A0A223SCW8"/>
<dbReference type="Proteomes" id="UP000215005">
    <property type="component" value="Chromosome"/>
</dbReference>
<keyword evidence="1" id="KW-0812">Transmembrane</keyword>
<dbReference type="Pfam" id="PF04235">
    <property type="entry name" value="DUF418"/>
    <property type="match status" value="1"/>
</dbReference>
<feature type="transmembrane region" description="Helical" evidence="1">
    <location>
        <begin position="184"/>
        <end position="212"/>
    </location>
</feature>
<feature type="transmembrane region" description="Helical" evidence="1">
    <location>
        <begin position="224"/>
        <end position="252"/>
    </location>
</feature>
<gene>
    <name evidence="3" type="ORF">CDO52_03160</name>
</gene>
<reference evidence="3 4" key="1">
    <citation type="submission" date="2017-08" db="EMBL/GenBank/DDBJ databases">
        <title>The complete genome sequence of Nocardiopsis gilva YIM 90087.</title>
        <authorList>
            <person name="Yin M."/>
            <person name="Tang S."/>
        </authorList>
    </citation>
    <scope>NUCLEOTIDE SEQUENCE [LARGE SCALE GENOMIC DNA]</scope>
    <source>
        <strain evidence="3 4">YIM 90087</strain>
    </source>
</reference>
<evidence type="ECO:0000256" key="1">
    <source>
        <dbReference type="SAM" id="Phobius"/>
    </source>
</evidence>
<feature type="transmembrane region" description="Helical" evidence="1">
    <location>
        <begin position="318"/>
        <end position="339"/>
    </location>
</feature>
<sequence>MLLLIVLSNTAFHLWAAKHGPSGWHPIDGSIADRVVQFAMITMLDLRAYPLFAFLFGYGMMRLYMRQTEAGASERAGVALLRRRSLLLLAFGFVHAALLLAGDIIGAYGLGSLILGWLFLRRRQRTLLVWSGVAATILVLTALPAFTALATGDLGSIGTPATEPSTVAYAAGEADPIAAAETRLVTWAFVTIAGGLLAFGTHAVMLLGFWAARQRILEEPHRHLRLLGWTAAVGVAIGWSGGLLPALAHVNLVDVPPNAVGEEGALSQLQEVTGVAGGLGYVALFALLAHWLSSRRRGEQSVAVQAVAAVGKRSMSCYIAHSLLFSPVLAAWGLGLGAMMGSASMAAFAFGVWLITAAGAYALERAGRPGPAEALLRRLLYGRALPRQEGGQQRANT</sequence>
<evidence type="ECO:0000313" key="4">
    <source>
        <dbReference type="Proteomes" id="UP000215005"/>
    </source>
</evidence>
<dbReference type="PANTHER" id="PTHR30590">
    <property type="entry name" value="INNER MEMBRANE PROTEIN"/>
    <property type="match status" value="1"/>
</dbReference>
<dbReference type="InterPro" id="IPR007349">
    <property type="entry name" value="DUF418"/>
</dbReference>
<proteinExistence type="predicted"/>
<organism evidence="3 4">
    <name type="scientific">Nocardiopsis gilva YIM 90087</name>
    <dbReference type="NCBI Taxonomy" id="1235441"/>
    <lineage>
        <taxon>Bacteria</taxon>
        <taxon>Bacillati</taxon>
        <taxon>Actinomycetota</taxon>
        <taxon>Actinomycetes</taxon>
        <taxon>Streptosporangiales</taxon>
        <taxon>Nocardiopsidaceae</taxon>
        <taxon>Nocardiopsis</taxon>
    </lineage>
</organism>
<dbReference type="KEGG" id="ngv:CDO52_03160"/>
<feature type="domain" description="DUF418" evidence="2">
    <location>
        <begin position="211"/>
        <end position="382"/>
    </location>
</feature>
<feature type="transmembrane region" description="Helical" evidence="1">
    <location>
        <begin position="40"/>
        <end position="60"/>
    </location>
</feature>
<feature type="transmembrane region" description="Helical" evidence="1">
    <location>
        <begin position="272"/>
        <end position="292"/>
    </location>
</feature>
<feature type="transmembrane region" description="Helical" evidence="1">
    <location>
        <begin position="104"/>
        <end position="120"/>
    </location>
</feature>
<feature type="transmembrane region" description="Helical" evidence="1">
    <location>
        <begin position="127"/>
        <end position="150"/>
    </location>
</feature>
<evidence type="ECO:0000313" key="3">
    <source>
        <dbReference type="EMBL" id="ASU86004.1"/>
    </source>
</evidence>
<keyword evidence="1" id="KW-0472">Membrane</keyword>